<reference evidence="2" key="1">
    <citation type="submission" date="2023-01" db="EMBL/GenBank/DDBJ databases">
        <title>Colletotrichum chrysophilum M932 genome sequence.</title>
        <authorList>
            <person name="Baroncelli R."/>
        </authorList>
    </citation>
    <scope>NUCLEOTIDE SEQUENCE</scope>
    <source>
        <strain evidence="2">M932</strain>
    </source>
</reference>
<evidence type="ECO:0000313" key="3">
    <source>
        <dbReference type="Proteomes" id="UP001243330"/>
    </source>
</evidence>
<evidence type="ECO:0000256" key="1">
    <source>
        <dbReference type="SAM" id="MobiDB-lite"/>
    </source>
</evidence>
<dbReference type="EMBL" id="JAQOWY010000143">
    <property type="protein sequence ID" value="KAK1849451.1"/>
    <property type="molecule type" value="Genomic_DNA"/>
</dbReference>
<sequence length="391" mass="41578">MTLESAAVGDGDAIATLTVTVTVKVDEAKTRQWHDRRKGPLSICEPPRPALSRPATNLGDCIESEVLYSVLWFKSTCGSTGAKVLAHGQAAAVAYGVPFILPWVGCGAVSPPQLDIVGEGASTEHDADLYGRFRLLCWTVDADGKHVFSLSAFKWQDLEHGASIRHLPSRSPHACQCGLSSRVEPSLTDIANVSAVLDNSLLDGTVPCSHRSSSRPSRSVSDSLRCDSPGALQAFACVTSTLHGPQSTANGHADAQMAAAAAAAPLLLLPPSDTPHSLQATASSKQCGRSSEYRQRRLSSLVQASARGLAGWLFIYRRSILETSSAAIANSSRQHTNIKLNTVMLQATPSSTKTCHTDLQTRAAVGNDSPGRLQPPTTLQHQRLAKQNVLY</sequence>
<keyword evidence="3" id="KW-1185">Reference proteome</keyword>
<accession>A0AAD9EM13</accession>
<dbReference type="AlphaFoldDB" id="A0AAD9EM13"/>
<comment type="caution">
    <text evidence="2">The sequence shown here is derived from an EMBL/GenBank/DDBJ whole genome shotgun (WGS) entry which is preliminary data.</text>
</comment>
<protein>
    <submittedName>
        <fullName evidence="2">Uncharacterized protein</fullName>
    </submittedName>
</protein>
<proteinExistence type="predicted"/>
<gene>
    <name evidence="2" type="ORF">CCHR01_07896</name>
</gene>
<evidence type="ECO:0000313" key="2">
    <source>
        <dbReference type="EMBL" id="KAK1849451.1"/>
    </source>
</evidence>
<dbReference type="Proteomes" id="UP001243330">
    <property type="component" value="Unassembled WGS sequence"/>
</dbReference>
<name>A0AAD9EM13_9PEZI</name>
<feature type="region of interest" description="Disordered" evidence="1">
    <location>
        <begin position="272"/>
        <end position="291"/>
    </location>
</feature>
<organism evidence="2 3">
    <name type="scientific">Colletotrichum chrysophilum</name>
    <dbReference type="NCBI Taxonomy" id="1836956"/>
    <lineage>
        <taxon>Eukaryota</taxon>
        <taxon>Fungi</taxon>
        <taxon>Dikarya</taxon>
        <taxon>Ascomycota</taxon>
        <taxon>Pezizomycotina</taxon>
        <taxon>Sordariomycetes</taxon>
        <taxon>Hypocreomycetidae</taxon>
        <taxon>Glomerellales</taxon>
        <taxon>Glomerellaceae</taxon>
        <taxon>Colletotrichum</taxon>
        <taxon>Colletotrichum gloeosporioides species complex</taxon>
    </lineage>
</organism>
<feature type="compositionally biased region" description="Polar residues" evidence="1">
    <location>
        <begin position="274"/>
        <end position="289"/>
    </location>
</feature>